<gene>
    <name evidence="1" type="ORF">GCM10009817_18040</name>
</gene>
<comment type="caution">
    <text evidence="1">The sequence shown here is derived from an EMBL/GenBank/DDBJ whole genome shotgun (WGS) entry which is preliminary data.</text>
</comment>
<evidence type="ECO:0000313" key="2">
    <source>
        <dbReference type="Proteomes" id="UP001500013"/>
    </source>
</evidence>
<dbReference type="EMBL" id="BAAAPU010000007">
    <property type="protein sequence ID" value="GAA1977993.1"/>
    <property type="molecule type" value="Genomic_DNA"/>
</dbReference>
<name>A0ABN2S092_9MICO</name>
<keyword evidence="2" id="KW-1185">Reference proteome</keyword>
<reference evidence="1 2" key="1">
    <citation type="journal article" date="2019" name="Int. J. Syst. Evol. Microbiol.">
        <title>The Global Catalogue of Microorganisms (GCM) 10K type strain sequencing project: providing services to taxonomists for standard genome sequencing and annotation.</title>
        <authorList>
            <consortium name="The Broad Institute Genomics Platform"/>
            <consortium name="The Broad Institute Genome Sequencing Center for Infectious Disease"/>
            <person name="Wu L."/>
            <person name="Ma J."/>
        </authorList>
    </citation>
    <scope>NUCLEOTIDE SEQUENCE [LARGE SCALE GENOMIC DNA]</scope>
    <source>
        <strain evidence="1 2">JCM 15628</strain>
    </source>
</reference>
<evidence type="ECO:0000313" key="1">
    <source>
        <dbReference type="EMBL" id="GAA1977993.1"/>
    </source>
</evidence>
<protein>
    <submittedName>
        <fullName evidence="1">Uncharacterized protein</fullName>
    </submittedName>
</protein>
<proteinExistence type="predicted"/>
<accession>A0ABN2S092</accession>
<dbReference type="Proteomes" id="UP001500013">
    <property type="component" value="Unassembled WGS sequence"/>
</dbReference>
<sequence>MPDSDAADGGNRPGDSCEVSASVAKVLLSGSWKCDTTSPSALINVLGTAWTEPTHHYWSGYANGVKGMRAAERAERCLRQWRIFAGVPVRHPPRGLCVALVS</sequence>
<organism evidence="1 2">
    <name type="scientific">Terrabacter lapilli</name>
    <dbReference type="NCBI Taxonomy" id="436231"/>
    <lineage>
        <taxon>Bacteria</taxon>
        <taxon>Bacillati</taxon>
        <taxon>Actinomycetota</taxon>
        <taxon>Actinomycetes</taxon>
        <taxon>Micrococcales</taxon>
        <taxon>Intrasporangiaceae</taxon>
        <taxon>Terrabacter</taxon>
    </lineage>
</organism>